<reference evidence="3" key="1">
    <citation type="submission" date="2024-07" db="EMBL/GenBank/DDBJ databases">
        <title>Two chromosome-level genome assemblies of Korean endemic species Abeliophyllum distichum and Forsythia ovata (Oleaceae).</title>
        <authorList>
            <person name="Jang H."/>
        </authorList>
    </citation>
    <scope>NUCLEOTIDE SEQUENCE [LARGE SCALE GENOMIC DNA]</scope>
</reference>
<feature type="signal peptide" evidence="1">
    <location>
        <begin position="1"/>
        <end position="17"/>
    </location>
</feature>
<evidence type="ECO:0000313" key="2">
    <source>
        <dbReference type="EMBL" id="KAL2471710.1"/>
    </source>
</evidence>
<accession>A0ABD1Q699</accession>
<keyword evidence="3" id="KW-1185">Reference proteome</keyword>
<keyword evidence="1" id="KW-0732">Signal</keyword>
<dbReference type="Proteomes" id="UP001604336">
    <property type="component" value="Unassembled WGS sequence"/>
</dbReference>
<feature type="chain" id="PRO_5044835936" description="Secreted protein" evidence="1">
    <location>
        <begin position="18"/>
        <end position="153"/>
    </location>
</feature>
<dbReference type="AlphaFoldDB" id="A0ABD1Q699"/>
<organism evidence="2 3">
    <name type="scientific">Abeliophyllum distichum</name>
    <dbReference type="NCBI Taxonomy" id="126358"/>
    <lineage>
        <taxon>Eukaryota</taxon>
        <taxon>Viridiplantae</taxon>
        <taxon>Streptophyta</taxon>
        <taxon>Embryophyta</taxon>
        <taxon>Tracheophyta</taxon>
        <taxon>Spermatophyta</taxon>
        <taxon>Magnoliopsida</taxon>
        <taxon>eudicotyledons</taxon>
        <taxon>Gunneridae</taxon>
        <taxon>Pentapetalae</taxon>
        <taxon>asterids</taxon>
        <taxon>lamiids</taxon>
        <taxon>Lamiales</taxon>
        <taxon>Oleaceae</taxon>
        <taxon>Forsythieae</taxon>
        <taxon>Abeliophyllum</taxon>
    </lineage>
</organism>
<gene>
    <name evidence="2" type="ORF">Adt_39846</name>
</gene>
<proteinExistence type="predicted"/>
<evidence type="ECO:0008006" key="4">
    <source>
        <dbReference type="Google" id="ProtNLM"/>
    </source>
</evidence>
<comment type="caution">
    <text evidence="2">The sequence shown here is derived from an EMBL/GenBank/DDBJ whole genome shotgun (WGS) entry which is preliminary data.</text>
</comment>
<evidence type="ECO:0000256" key="1">
    <source>
        <dbReference type="SAM" id="SignalP"/>
    </source>
</evidence>
<dbReference type="EMBL" id="JBFOLK010000012">
    <property type="protein sequence ID" value="KAL2471710.1"/>
    <property type="molecule type" value="Genomic_DNA"/>
</dbReference>
<name>A0ABD1Q699_9LAMI</name>
<evidence type="ECO:0000313" key="3">
    <source>
        <dbReference type="Proteomes" id="UP001604336"/>
    </source>
</evidence>
<protein>
    <recommendedName>
        <fullName evidence="4">Secreted protein</fullName>
    </recommendedName>
</protein>
<sequence length="153" mass="16751">MVVNCLLLCHMPPFLACAPPDVAVTTLNLLYLRLFLASRVESSLALFQRFSIWVLVRFENTTVMGFFDCSMLSSSPINDGGGRHTARSNFETSGSSISITFLSKNGRMMVFVSHTIFAHSSTICLCAAWNQCLDFTSGVKSLKSSTVAFDTTS</sequence>